<feature type="coiled-coil region" evidence="1">
    <location>
        <begin position="66"/>
        <end position="93"/>
    </location>
</feature>
<evidence type="ECO:0000256" key="1">
    <source>
        <dbReference type="SAM" id="Coils"/>
    </source>
</evidence>
<organism evidence="3 4">
    <name type="scientific">Lophiotrema nucula</name>
    <dbReference type="NCBI Taxonomy" id="690887"/>
    <lineage>
        <taxon>Eukaryota</taxon>
        <taxon>Fungi</taxon>
        <taxon>Dikarya</taxon>
        <taxon>Ascomycota</taxon>
        <taxon>Pezizomycotina</taxon>
        <taxon>Dothideomycetes</taxon>
        <taxon>Pleosporomycetidae</taxon>
        <taxon>Pleosporales</taxon>
        <taxon>Lophiotremataceae</taxon>
        <taxon>Lophiotrema</taxon>
    </lineage>
</organism>
<feature type="region of interest" description="Disordered" evidence="2">
    <location>
        <begin position="1"/>
        <end position="29"/>
    </location>
</feature>
<protein>
    <submittedName>
        <fullName evidence="3">Uncharacterized protein</fullName>
    </submittedName>
</protein>
<gene>
    <name evidence="3" type="ORF">BDV96DRAFT_599482</name>
</gene>
<dbReference type="AlphaFoldDB" id="A0A6A5Z933"/>
<dbReference type="OrthoDB" id="3799439at2759"/>
<proteinExistence type="predicted"/>
<keyword evidence="1" id="KW-0175">Coiled coil</keyword>
<dbReference type="Proteomes" id="UP000799770">
    <property type="component" value="Unassembled WGS sequence"/>
</dbReference>
<evidence type="ECO:0000313" key="4">
    <source>
        <dbReference type="Proteomes" id="UP000799770"/>
    </source>
</evidence>
<dbReference type="EMBL" id="ML977322">
    <property type="protein sequence ID" value="KAF2115942.1"/>
    <property type="molecule type" value="Genomic_DNA"/>
</dbReference>
<sequence length="390" mass="44866">MSGPPPILRLKRPSKEPHTGNAPTKAKRQKIDTQRLYGRLLDLTNLEQRYDRLRAFVRDEDYSGSLEPLNDAKEAAEQKLAKLDDAINTCTQQLTEGITAFEAELNLVEKHTFDLDWFWTGRCNVLTDDDLPRVYRNPTLKIVPSSQVDAYCHYIELELLRIFDVGSNGRILRHQVGLYAIYERVMNELDRIQMLGGRHWAFRLYVLLKTKYHPRHFSNGTYPWSRYVAGVDLRSHDNKIYDALFKLASKIEKNSMSPVGSLFPTSFAWASRTIRTDVDWATCTGYRCIHIRTHEVLHRLQTAAYSEIHLNVLRVVGRRLPKELADIVIDYALLAEEVPEDPNVLDPEEHFMISKEEYECPEGVFCSEDEGCDGYRGYGSPDDYVGFGGD</sequence>
<reference evidence="3" key="1">
    <citation type="journal article" date="2020" name="Stud. Mycol.">
        <title>101 Dothideomycetes genomes: a test case for predicting lifestyles and emergence of pathogens.</title>
        <authorList>
            <person name="Haridas S."/>
            <person name="Albert R."/>
            <person name="Binder M."/>
            <person name="Bloem J."/>
            <person name="Labutti K."/>
            <person name="Salamov A."/>
            <person name="Andreopoulos B."/>
            <person name="Baker S."/>
            <person name="Barry K."/>
            <person name="Bills G."/>
            <person name="Bluhm B."/>
            <person name="Cannon C."/>
            <person name="Castanera R."/>
            <person name="Culley D."/>
            <person name="Daum C."/>
            <person name="Ezra D."/>
            <person name="Gonzalez J."/>
            <person name="Henrissat B."/>
            <person name="Kuo A."/>
            <person name="Liang C."/>
            <person name="Lipzen A."/>
            <person name="Lutzoni F."/>
            <person name="Magnuson J."/>
            <person name="Mondo S."/>
            <person name="Nolan M."/>
            <person name="Ohm R."/>
            <person name="Pangilinan J."/>
            <person name="Park H.-J."/>
            <person name="Ramirez L."/>
            <person name="Alfaro M."/>
            <person name="Sun H."/>
            <person name="Tritt A."/>
            <person name="Yoshinaga Y."/>
            <person name="Zwiers L.-H."/>
            <person name="Turgeon B."/>
            <person name="Goodwin S."/>
            <person name="Spatafora J."/>
            <person name="Crous P."/>
            <person name="Grigoriev I."/>
        </authorList>
    </citation>
    <scope>NUCLEOTIDE SEQUENCE</scope>
    <source>
        <strain evidence="3">CBS 627.86</strain>
    </source>
</reference>
<accession>A0A6A5Z933</accession>
<name>A0A6A5Z933_9PLEO</name>
<evidence type="ECO:0000313" key="3">
    <source>
        <dbReference type="EMBL" id="KAF2115942.1"/>
    </source>
</evidence>
<evidence type="ECO:0000256" key="2">
    <source>
        <dbReference type="SAM" id="MobiDB-lite"/>
    </source>
</evidence>
<keyword evidence="4" id="KW-1185">Reference proteome</keyword>